<comment type="similarity">
    <text evidence="1 5">Belongs to the acetyltransferase family. RimI subfamily.</text>
</comment>
<dbReference type="InterPro" id="IPR006464">
    <property type="entry name" value="AcTrfase_RimI/Ard1"/>
</dbReference>
<dbReference type="EMBL" id="CP030280">
    <property type="protein sequence ID" value="AWY97324.1"/>
    <property type="molecule type" value="Genomic_DNA"/>
</dbReference>
<dbReference type="PANTHER" id="PTHR43420:SF44">
    <property type="entry name" value="ACETYLTRANSFERASE YPEA"/>
    <property type="match status" value="1"/>
</dbReference>
<evidence type="ECO:0000259" key="6">
    <source>
        <dbReference type="PROSITE" id="PS51186"/>
    </source>
</evidence>
<dbReference type="Pfam" id="PF00583">
    <property type="entry name" value="Acetyltransf_1"/>
    <property type="match status" value="1"/>
</dbReference>
<feature type="domain" description="N-acetyltransferase" evidence="6">
    <location>
        <begin position="2"/>
        <end position="144"/>
    </location>
</feature>
<gene>
    <name evidence="7" type="primary">rimI</name>
    <name evidence="7" type="ORF">DQQ01_03170</name>
</gene>
<dbReference type="Gene3D" id="3.40.630.30">
    <property type="match status" value="1"/>
</dbReference>
<protein>
    <recommendedName>
        <fullName evidence="5">[Ribosomal protein bS18]-alanine N-acetyltransferase</fullName>
        <ecNumber evidence="5">2.3.1.266</ecNumber>
    </recommendedName>
</protein>
<dbReference type="SUPFAM" id="SSF55729">
    <property type="entry name" value="Acyl-CoA N-acyltransferases (Nat)"/>
    <property type="match status" value="1"/>
</dbReference>
<dbReference type="KEGG" id="blau:DQQ01_03170"/>
<keyword evidence="2 5" id="KW-0963">Cytoplasm</keyword>
<evidence type="ECO:0000256" key="5">
    <source>
        <dbReference type="RuleBase" id="RU363094"/>
    </source>
</evidence>
<dbReference type="Proteomes" id="UP000250003">
    <property type="component" value="Chromosome"/>
</dbReference>
<organism evidence="7 8">
    <name type="scientific">Blautia argi</name>
    <dbReference type="NCBI Taxonomy" id="1912897"/>
    <lineage>
        <taxon>Bacteria</taxon>
        <taxon>Bacillati</taxon>
        <taxon>Bacillota</taxon>
        <taxon>Clostridia</taxon>
        <taxon>Lachnospirales</taxon>
        <taxon>Lachnospiraceae</taxon>
        <taxon>Blautia</taxon>
    </lineage>
</organism>
<name>A0A2Z4U8X7_9FIRM</name>
<proteinExistence type="inferred from homology"/>
<dbReference type="GO" id="GO:0005737">
    <property type="term" value="C:cytoplasm"/>
    <property type="evidence" value="ECO:0007669"/>
    <property type="project" value="UniProtKB-SubCell"/>
</dbReference>
<reference evidence="8" key="1">
    <citation type="submission" date="2018-06" db="EMBL/GenBank/DDBJ databases">
        <title>Description of Blautia argi sp. nov., a new anaerobic isolated from dog feces.</title>
        <authorList>
            <person name="Chang Y.-H."/>
            <person name="Paek J."/>
            <person name="Shin Y."/>
        </authorList>
    </citation>
    <scope>NUCLEOTIDE SEQUENCE [LARGE SCALE GENOMIC DNA]</scope>
    <source>
        <strain evidence="8">KCTC 15426</strain>
    </source>
</reference>
<evidence type="ECO:0000256" key="2">
    <source>
        <dbReference type="ARBA" id="ARBA00022490"/>
    </source>
</evidence>
<comment type="catalytic activity">
    <reaction evidence="5">
        <text>N-terminal L-alanyl-[ribosomal protein bS18] + acetyl-CoA = N-terminal N(alpha)-acetyl-L-alanyl-[ribosomal protein bS18] + CoA + H(+)</text>
        <dbReference type="Rhea" id="RHEA:43756"/>
        <dbReference type="Rhea" id="RHEA-COMP:10676"/>
        <dbReference type="Rhea" id="RHEA-COMP:10677"/>
        <dbReference type="ChEBI" id="CHEBI:15378"/>
        <dbReference type="ChEBI" id="CHEBI:57287"/>
        <dbReference type="ChEBI" id="CHEBI:57288"/>
        <dbReference type="ChEBI" id="CHEBI:64718"/>
        <dbReference type="ChEBI" id="CHEBI:83683"/>
        <dbReference type="EC" id="2.3.1.266"/>
    </reaction>
</comment>
<dbReference type="GO" id="GO:0008999">
    <property type="term" value="F:protein-N-terminal-alanine acetyltransferase activity"/>
    <property type="evidence" value="ECO:0007669"/>
    <property type="project" value="UniProtKB-EC"/>
</dbReference>
<comment type="subcellular location">
    <subcellularLocation>
        <location evidence="5">Cytoplasm</location>
    </subcellularLocation>
</comment>
<evidence type="ECO:0000313" key="7">
    <source>
        <dbReference type="EMBL" id="AWY97324.1"/>
    </source>
</evidence>
<dbReference type="PROSITE" id="PS51186">
    <property type="entry name" value="GNAT"/>
    <property type="match status" value="1"/>
</dbReference>
<evidence type="ECO:0000256" key="4">
    <source>
        <dbReference type="ARBA" id="ARBA00023315"/>
    </source>
</evidence>
<dbReference type="InterPro" id="IPR016181">
    <property type="entry name" value="Acyl_CoA_acyltransferase"/>
</dbReference>
<dbReference type="NCBIfam" id="TIGR01575">
    <property type="entry name" value="rimI"/>
    <property type="match status" value="1"/>
</dbReference>
<dbReference type="PANTHER" id="PTHR43420">
    <property type="entry name" value="ACETYLTRANSFERASE"/>
    <property type="match status" value="1"/>
</dbReference>
<dbReference type="RefSeq" id="WP_111918361.1">
    <property type="nucleotide sequence ID" value="NZ_CAUWHR010000018.1"/>
</dbReference>
<dbReference type="CDD" id="cd04301">
    <property type="entry name" value="NAT_SF"/>
    <property type="match status" value="1"/>
</dbReference>
<keyword evidence="3 7" id="KW-0808">Transferase</keyword>
<accession>A0A2Z4U8X7</accession>
<sequence>MLKICEMTEKEVQEIAAIEAENFSKPWSKKGFLDAVRDEHALYLTAWEEETPVGYAGMWIALDEGEITNVSVKKDRQGRKIGTALLIALEEAGQKRGVDSFFLEVRKSNEKAIALYEKTGFVRMGIRKNFYEDPKEDGIVMCKR</sequence>
<evidence type="ECO:0000256" key="1">
    <source>
        <dbReference type="ARBA" id="ARBA00005395"/>
    </source>
</evidence>
<dbReference type="OrthoDB" id="9794566at2"/>
<dbReference type="AlphaFoldDB" id="A0A2Z4U8X7"/>
<dbReference type="InterPro" id="IPR050680">
    <property type="entry name" value="YpeA/RimI_acetyltransf"/>
</dbReference>
<comment type="function">
    <text evidence="5">Acetylates the N-terminal alanine of ribosomal protein bS18.</text>
</comment>
<keyword evidence="8" id="KW-1185">Reference proteome</keyword>
<evidence type="ECO:0000256" key="3">
    <source>
        <dbReference type="ARBA" id="ARBA00022679"/>
    </source>
</evidence>
<dbReference type="EC" id="2.3.1.266" evidence="5"/>
<evidence type="ECO:0000313" key="8">
    <source>
        <dbReference type="Proteomes" id="UP000250003"/>
    </source>
</evidence>
<keyword evidence="4 7" id="KW-0012">Acyltransferase</keyword>
<dbReference type="InterPro" id="IPR000182">
    <property type="entry name" value="GNAT_dom"/>
</dbReference>